<feature type="region of interest" description="Disordered" evidence="1">
    <location>
        <begin position="209"/>
        <end position="230"/>
    </location>
</feature>
<evidence type="ECO:0000313" key="3">
    <source>
        <dbReference type="EMBL" id="KAK3383281.1"/>
    </source>
</evidence>
<proteinExistence type="predicted"/>
<evidence type="ECO:0000313" key="4">
    <source>
        <dbReference type="Proteomes" id="UP001287356"/>
    </source>
</evidence>
<dbReference type="InterPro" id="IPR048743">
    <property type="entry name" value="AME1"/>
</dbReference>
<dbReference type="Pfam" id="PF20994">
    <property type="entry name" value="CENPU"/>
    <property type="match status" value="1"/>
</dbReference>
<feature type="compositionally biased region" description="Polar residues" evidence="1">
    <location>
        <begin position="251"/>
        <end position="264"/>
    </location>
</feature>
<keyword evidence="4" id="KW-1185">Reference proteome</keyword>
<feature type="compositionally biased region" description="Basic residues" evidence="1">
    <location>
        <begin position="471"/>
        <end position="483"/>
    </location>
</feature>
<dbReference type="Proteomes" id="UP001287356">
    <property type="component" value="Unassembled WGS sequence"/>
</dbReference>
<comment type="caution">
    <text evidence="3">The sequence shown here is derived from an EMBL/GenBank/DDBJ whole genome shotgun (WGS) entry which is preliminary data.</text>
</comment>
<protein>
    <recommendedName>
        <fullName evidence="2">Inner kinetochore subunit AME1 domain-containing protein</fullName>
    </recommendedName>
</protein>
<organism evidence="3 4">
    <name type="scientific">Lasiosphaeria ovina</name>
    <dbReference type="NCBI Taxonomy" id="92902"/>
    <lineage>
        <taxon>Eukaryota</taxon>
        <taxon>Fungi</taxon>
        <taxon>Dikarya</taxon>
        <taxon>Ascomycota</taxon>
        <taxon>Pezizomycotina</taxon>
        <taxon>Sordariomycetes</taxon>
        <taxon>Sordariomycetidae</taxon>
        <taxon>Sordariales</taxon>
        <taxon>Lasiosphaeriaceae</taxon>
        <taxon>Lasiosphaeria</taxon>
    </lineage>
</organism>
<name>A0AAE0NKK9_9PEZI</name>
<evidence type="ECO:0000256" key="1">
    <source>
        <dbReference type="SAM" id="MobiDB-lite"/>
    </source>
</evidence>
<reference evidence="3" key="2">
    <citation type="submission" date="2023-06" db="EMBL/GenBank/DDBJ databases">
        <authorList>
            <consortium name="Lawrence Berkeley National Laboratory"/>
            <person name="Haridas S."/>
            <person name="Hensen N."/>
            <person name="Bonometti L."/>
            <person name="Westerberg I."/>
            <person name="Brannstrom I.O."/>
            <person name="Guillou S."/>
            <person name="Cros-Aarteil S."/>
            <person name="Calhoun S."/>
            <person name="Kuo A."/>
            <person name="Mondo S."/>
            <person name="Pangilinan J."/>
            <person name="Riley R."/>
            <person name="Labutti K."/>
            <person name="Andreopoulos B."/>
            <person name="Lipzen A."/>
            <person name="Chen C."/>
            <person name="Yanf M."/>
            <person name="Daum C."/>
            <person name="Ng V."/>
            <person name="Clum A."/>
            <person name="Steindorff A."/>
            <person name="Ohm R."/>
            <person name="Martin F."/>
            <person name="Silar P."/>
            <person name="Natvig D."/>
            <person name="Lalanne C."/>
            <person name="Gautier V."/>
            <person name="Ament-Velasquez S.L."/>
            <person name="Kruys A."/>
            <person name="Hutchinson M.I."/>
            <person name="Powell A.J."/>
            <person name="Barry K."/>
            <person name="Miller A.N."/>
            <person name="Grigoriev I.V."/>
            <person name="Debuchy R."/>
            <person name="Gladieux P."/>
            <person name="Thoren M.H."/>
            <person name="Johannesson H."/>
        </authorList>
    </citation>
    <scope>NUCLEOTIDE SEQUENCE</scope>
    <source>
        <strain evidence="3">CBS 958.72</strain>
    </source>
</reference>
<sequence length="737" mass="80081">MATSRQERMQERMRGAGRHQVEDVSFNFVIPVAPVASPGEHQPTLEVDAQEIAPAALGPSPAPAPNPTPASSSRPISNTSAKRKHLVRNAARSSPPLPAAAAVSRRPSSPVRASQPEIYDIPDVSSPEEAPVQVNGRLRKRSSPAQRQVAPAEHGQQQVIEQGHEDLTAVGAVSPAQPPVLSSSSSRRLSRHVARTASPVATGEILAEEVTESPAGAPGSGRRRRVRISEDAPVVGSSTLLQRVLEDLNETTTTNVGDVPSSSPLERMAAARKSLGQRRPVLSRATVTGLPEPEASVLSPAVIRRKRGRPSGSSLANPGDDGVEGGARISSPDVGPPGETDISPVVANDEVENEGEDEDEDEDGAAEEISDREAARKLGRTRTRRSLRAPSPDLGSQPIEQHEEEEQEEQTIAPKRRRRKEPEIEDEPVAKRRQRNSTQASQQPKPRRAKPVPSPVPEPEPTSRPMPKSKVGPKKQAKGRKGGNRSNGADGQEESRTDAEPVPVTVTVQRFTRKGAAHFGGDEDETDTEFLNAEIPFANRAGVNAVDVLSKLCEELIENFLGKLQERAREAENPAAKREQQTMHRTLEAFQEELRTRLLEHTIALDTLHALRKRVRVTQKEKLSLREEILRIRAERDQVALRMDAIRIKHEAESKEALRHISLSSAMHDIDLAVEKGHAAPELSAAERKQVDLANLELLITRVSDQACAASDGGGTLKQIKEFNAFLERAATALESR</sequence>
<feature type="compositionally biased region" description="Basic and acidic residues" evidence="1">
    <location>
        <begin position="1"/>
        <end position="22"/>
    </location>
</feature>
<reference evidence="3" key="1">
    <citation type="journal article" date="2023" name="Mol. Phylogenet. Evol.">
        <title>Genome-scale phylogeny and comparative genomics of the fungal order Sordariales.</title>
        <authorList>
            <person name="Hensen N."/>
            <person name="Bonometti L."/>
            <person name="Westerberg I."/>
            <person name="Brannstrom I.O."/>
            <person name="Guillou S."/>
            <person name="Cros-Aarteil S."/>
            <person name="Calhoun S."/>
            <person name="Haridas S."/>
            <person name="Kuo A."/>
            <person name="Mondo S."/>
            <person name="Pangilinan J."/>
            <person name="Riley R."/>
            <person name="LaButti K."/>
            <person name="Andreopoulos B."/>
            <person name="Lipzen A."/>
            <person name="Chen C."/>
            <person name="Yan M."/>
            <person name="Daum C."/>
            <person name="Ng V."/>
            <person name="Clum A."/>
            <person name="Steindorff A."/>
            <person name="Ohm R.A."/>
            <person name="Martin F."/>
            <person name="Silar P."/>
            <person name="Natvig D.O."/>
            <person name="Lalanne C."/>
            <person name="Gautier V."/>
            <person name="Ament-Velasquez S.L."/>
            <person name="Kruys A."/>
            <person name="Hutchinson M.I."/>
            <person name="Powell A.J."/>
            <person name="Barry K."/>
            <person name="Miller A.N."/>
            <person name="Grigoriev I.V."/>
            <person name="Debuchy R."/>
            <person name="Gladieux P."/>
            <person name="Hiltunen Thoren M."/>
            <person name="Johannesson H."/>
        </authorList>
    </citation>
    <scope>NUCLEOTIDE SEQUENCE</scope>
    <source>
        <strain evidence="3">CBS 958.72</strain>
    </source>
</reference>
<gene>
    <name evidence="3" type="ORF">B0T24DRAFT_604373</name>
</gene>
<feature type="region of interest" description="Disordered" evidence="1">
    <location>
        <begin position="1"/>
        <end position="196"/>
    </location>
</feature>
<feature type="region of interest" description="Disordered" evidence="1">
    <location>
        <begin position="251"/>
        <end position="504"/>
    </location>
</feature>
<feature type="compositionally biased region" description="Acidic residues" evidence="1">
    <location>
        <begin position="349"/>
        <end position="368"/>
    </location>
</feature>
<feature type="compositionally biased region" description="Pro residues" evidence="1">
    <location>
        <begin position="452"/>
        <end position="464"/>
    </location>
</feature>
<feature type="compositionally biased region" description="Basic residues" evidence="1">
    <location>
        <begin position="377"/>
        <end position="387"/>
    </location>
</feature>
<dbReference type="EMBL" id="JAULSN010000001">
    <property type="protein sequence ID" value="KAK3383281.1"/>
    <property type="molecule type" value="Genomic_DNA"/>
</dbReference>
<evidence type="ECO:0000259" key="2">
    <source>
        <dbReference type="Pfam" id="PF20994"/>
    </source>
</evidence>
<feature type="compositionally biased region" description="Low complexity" evidence="1">
    <location>
        <begin position="90"/>
        <end position="114"/>
    </location>
</feature>
<dbReference type="AlphaFoldDB" id="A0AAE0NKK9"/>
<accession>A0AAE0NKK9</accession>
<feature type="domain" description="Inner kinetochore subunit AME1" evidence="2">
    <location>
        <begin position="539"/>
        <end position="729"/>
    </location>
</feature>